<keyword evidence="1" id="KW-0418">Kinase</keyword>
<comment type="caution">
    <text evidence="1">The sequence shown here is derived from an EMBL/GenBank/DDBJ whole genome shotgun (WGS) entry which is preliminary data.</text>
</comment>
<sequence length="641" mass="72163">MLFKSKTEAYTVAIMELMRLKNGIADNKKLTDRIDRAIAQIKSAIANHEQNPQQVIAILEKFADVPNIAALIIDIKAATFQQSPQEKFENPLGRRLESEVPVLLLKSPTPAIRNAVGRVSAELIKLIKEREKELDDLDVLRQGNNIAIALGAFPNNEELTPEKIIKILADNKPEDFLRIMFIHFKYAQCITRGVSITTAPARVPVGKLRNIVSDLYEKPLDQESRSAEDARLIKFFTEGIRGTWEGRRYRGYIADDLFYGSPLYTAKGNRGRSGPINTRTHNQLGLMLNGQEEHASGFPTEQGSWIPDCKEQRPDLHSPYVLDLIENDAIYVAGPSGMTSLLLGQMEFLANLNDVDLKKNYLAAVVAYIVGGGFHSLHEVIGPAQYALELVPGYQVCPPEPHKISKAPNFQQFFDQQASIDPDFNALHDQAWEQYLRYFNTTYAPKHLPDYKPVQWPKQGVKDQSDNGKMEVTADKTVLQEIKATSHQVKPKPEEIKPTLEEIEPDEKTPLLSGQNKSNPVSSELIASTQGLLKNYIDSRANKKKEGYELNFISRNFRDQALTNEKVKIATTLLNDLNHVTSYPDLQEKISKAFNENQMAEKRRGKTYGCFTKSGLGRCLHNIEGLIDEAQYIQRNSMSNS</sequence>
<evidence type="ECO:0000313" key="1">
    <source>
        <dbReference type="EMBL" id="KTC99825.1"/>
    </source>
</evidence>
<dbReference type="Proteomes" id="UP000054773">
    <property type="component" value="Unassembled WGS sequence"/>
</dbReference>
<protein>
    <submittedName>
        <fullName evidence="1">Serine/threonine-protein kinase</fullName>
    </submittedName>
</protein>
<dbReference type="AlphaFoldDB" id="A0A0W0TVR7"/>
<keyword evidence="2" id="KW-1185">Reference proteome</keyword>
<proteinExistence type="predicted"/>
<name>A0A0W0TVR7_LEGER</name>
<evidence type="ECO:0000313" key="2">
    <source>
        <dbReference type="Proteomes" id="UP000054773"/>
    </source>
</evidence>
<dbReference type="GO" id="GO:0016301">
    <property type="term" value="F:kinase activity"/>
    <property type="evidence" value="ECO:0007669"/>
    <property type="project" value="UniProtKB-KW"/>
</dbReference>
<dbReference type="RefSeq" id="WP_058525368.1">
    <property type="nucleotide sequence ID" value="NZ_CAAAHY010000020.1"/>
</dbReference>
<dbReference type="STRING" id="448.Lery_0179"/>
<organism evidence="1 2">
    <name type="scientific">Legionella erythra</name>
    <dbReference type="NCBI Taxonomy" id="448"/>
    <lineage>
        <taxon>Bacteria</taxon>
        <taxon>Pseudomonadati</taxon>
        <taxon>Pseudomonadota</taxon>
        <taxon>Gammaproteobacteria</taxon>
        <taxon>Legionellales</taxon>
        <taxon>Legionellaceae</taxon>
        <taxon>Legionella</taxon>
    </lineage>
</organism>
<accession>A0A0W0TVR7</accession>
<reference evidence="1 2" key="1">
    <citation type="submission" date="2015-11" db="EMBL/GenBank/DDBJ databases">
        <title>Genomic analysis of 38 Legionella species identifies large and diverse effector repertoires.</title>
        <authorList>
            <person name="Burstein D."/>
            <person name="Amaro F."/>
            <person name="Zusman T."/>
            <person name="Lifshitz Z."/>
            <person name="Cohen O."/>
            <person name="Gilbert J.A."/>
            <person name="Pupko T."/>
            <person name="Shuman H.A."/>
            <person name="Segal G."/>
        </authorList>
    </citation>
    <scope>NUCLEOTIDE SEQUENCE [LARGE SCALE GENOMIC DNA]</scope>
    <source>
        <strain evidence="1 2">SE-32A-C8</strain>
    </source>
</reference>
<dbReference type="OrthoDB" id="5642779at2"/>
<gene>
    <name evidence="1" type="ORF">Lery_0179</name>
</gene>
<dbReference type="PATRIC" id="fig|448.7.peg.185"/>
<keyword evidence="1" id="KW-0808">Transferase</keyword>
<dbReference type="EMBL" id="LNYA01000002">
    <property type="protein sequence ID" value="KTC99825.1"/>
    <property type="molecule type" value="Genomic_DNA"/>
</dbReference>